<gene>
    <name evidence="2" type="ORF">COU07_03790</name>
</gene>
<keyword evidence="1" id="KW-0472">Membrane</keyword>
<comment type="caution">
    <text evidence="2">The sequence shown here is derived from an EMBL/GenBank/DDBJ whole genome shotgun (WGS) entry which is preliminary data.</text>
</comment>
<feature type="transmembrane region" description="Helical" evidence="1">
    <location>
        <begin position="337"/>
        <end position="356"/>
    </location>
</feature>
<evidence type="ECO:0000313" key="3">
    <source>
        <dbReference type="Proteomes" id="UP000231157"/>
    </source>
</evidence>
<feature type="transmembrane region" description="Helical" evidence="1">
    <location>
        <begin position="72"/>
        <end position="96"/>
    </location>
</feature>
<name>A0A2H0URF8_9BACT</name>
<accession>A0A2H0URF8</accession>
<keyword evidence="1" id="KW-1133">Transmembrane helix</keyword>
<evidence type="ECO:0000256" key="1">
    <source>
        <dbReference type="SAM" id="Phobius"/>
    </source>
</evidence>
<dbReference type="Proteomes" id="UP000231157">
    <property type="component" value="Unassembled WGS sequence"/>
</dbReference>
<sequence>MKRRNKKFLIGALTGLAIGILLVSPIYAQEVPEPPQGPQTQEEAVDGCGSYLDLGCYLAGFLNDAALQILNWIFYIVGVFISFSGGIINTLVIMSGQLMTLEVVREGFRILLTFSNLGFVLAIIFVAFSTILRTSGYETKTFLYRLIVAAVLVNFSFAIAGAIIDFNNVIGFFFIQKSDPDNIGDLATGLAASFNPQQLLQVKDTSNLGLVGNFKQFGAAFFSVLVSLGLSVVFATLIAVIFFGVALMFLIRLLVLTALIIVMPLVWLAWIVPAMNKYWSQWWNTFLRWNFFLPAVTFFLYLGILTAESTDIFVKTAAIGSESALAIDNNILQQSGFGGLIAMLIKIGIFAMALWAGNAMGIAGSKGALATATNIKNRVLGGVTGTIKGVALAPAKAGKAIGEKYVAKPLGRGIADRTARLLTLPGIRTIPGAKVAASKLTEKTSRKAEIEEYQKNNFDNLTNRDFVKVQNTGKGIFNTMSNIQKVALLNASIKRGELSGLTKGLPESEKGDRLREFINAVKSTNPGTEAKDIKEVKDILSANPHLAPELMPNQKDDKGNVLSKSEVISKQVKKIKPEKITDVDSDAFKDKDVVLSLSPSQIGAVYSRGSTGQIEKMQQALENLLGSKLKDISSEIAKTQSEIKEAKAVNDKTRVSALQTTLKGHFTNRDKEISGATQEQKDAFKQYQVLSQRIINPSSQP</sequence>
<dbReference type="AlphaFoldDB" id="A0A2H0URF8"/>
<feature type="transmembrane region" description="Helical" evidence="1">
    <location>
        <begin position="108"/>
        <end position="131"/>
    </location>
</feature>
<feature type="transmembrane region" description="Helical" evidence="1">
    <location>
        <begin position="143"/>
        <end position="164"/>
    </location>
</feature>
<evidence type="ECO:0000313" key="2">
    <source>
        <dbReference type="EMBL" id="PIR88984.1"/>
    </source>
</evidence>
<reference evidence="3" key="1">
    <citation type="submission" date="2017-09" db="EMBL/GenBank/DDBJ databases">
        <title>Depth-based differentiation of microbial function through sediment-hosted aquifers and enrichment of novel symbionts in the deep terrestrial subsurface.</title>
        <authorList>
            <person name="Probst A.J."/>
            <person name="Ladd B."/>
            <person name="Jarett J.K."/>
            <person name="Geller-Mcgrath D.E."/>
            <person name="Sieber C.M.K."/>
            <person name="Emerson J.B."/>
            <person name="Anantharaman K."/>
            <person name="Thomas B.C."/>
            <person name="Malmstrom R."/>
            <person name="Stieglmeier M."/>
            <person name="Klingl A."/>
            <person name="Woyke T."/>
            <person name="Ryan C.M."/>
            <person name="Banfield J.F."/>
        </authorList>
    </citation>
    <scope>NUCLEOTIDE SEQUENCE [LARGE SCALE GENOMIC DNA]</scope>
</reference>
<proteinExistence type="predicted"/>
<feature type="transmembrane region" description="Helical" evidence="1">
    <location>
        <begin position="286"/>
        <end position="304"/>
    </location>
</feature>
<dbReference type="EMBL" id="PFAZ01000009">
    <property type="protein sequence ID" value="PIR88984.1"/>
    <property type="molecule type" value="Genomic_DNA"/>
</dbReference>
<organism evidence="2 3">
    <name type="scientific">Candidatus Harrisonbacteria bacterium CG10_big_fil_rev_8_21_14_0_10_40_38</name>
    <dbReference type="NCBI Taxonomy" id="1974583"/>
    <lineage>
        <taxon>Bacteria</taxon>
        <taxon>Candidatus Harrisoniibacteriota</taxon>
    </lineage>
</organism>
<feature type="transmembrane region" description="Helical" evidence="1">
    <location>
        <begin position="217"/>
        <end position="243"/>
    </location>
</feature>
<keyword evidence="1" id="KW-0812">Transmembrane</keyword>
<feature type="transmembrane region" description="Helical" evidence="1">
    <location>
        <begin position="249"/>
        <end position="274"/>
    </location>
</feature>
<protein>
    <recommendedName>
        <fullName evidence="4">TrbL/VirB6 plasmid conjugal transfer protein</fullName>
    </recommendedName>
</protein>
<evidence type="ECO:0008006" key="4">
    <source>
        <dbReference type="Google" id="ProtNLM"/>
    </source>
</evidence>